<gene>
    <name evidence="1" type="ORF">GCM10022287_21950</name>
</gene>
<reference evidence="2" key="1">
    <citation type="journal article" date="2019" name="Int. J. Syst. Evol. Microbiol.">
        <title>The Global Catalogue of Microorganisms (GCM) 10K type strain sequencing project: providing services to taxonomists for standard genome sequencing and annotation.</title>
        <authorList>
            <consortium name="The Broad Institute Genomics Platform"/>
            <consortium name="The Broad Institute Genome Sequencing Center for Infectious Disease"/>
            <person name="Wu L."/>
            <person name="Ma J."/>
        </authorList>
    </citation>
    <scope>NUCLEOTIDE SEQUENCE [LARGE SCALE GENOMIC DNA]</scope>
    <source>
        <strain evidence="2">JCM 17591</strain>
    </source>
</reference>
<sequence length="69" mass="7169">MPINPPPEMEAAIAAAIGVGPYDAGSMTINLVNLSAAGADTTVRFTTVHQIPTQQLLEIYEQTVLGDGS</sequence>
<dbReference type="RefSeq" id="WP_344754295.1">
    <property type="nucleotide sequence ID" value="NZ_BAABBW010000003.1"/>
</dbReference>
<proteinExistence type="predicted"/>
<organism evidence="1 2">
    <name type="scientific">Gryllotalpicola koreensis</name>
    <dbReference type="NCBI Taxonomy" id="993086"/>
    <lineage>
        <taxon>Bacteria</taxon>
        <taxon>Bacillati</taxon>
        <taxon>Actinomycetota</taxon>
        <taxon>Actinomycetes</taxon>
        <taxon>Micrococcales</taxon>
        <taxon>Microbacteriaceae</taxon>
        <taxon>Gryllotalpicola</taxon>
    </lineage>
</organism>
<evidence type="ECO:0000313" key="2">
    <source>
        <dbReference type="Proteomes" id="UP001501079"/>
    </source>
</evidence>
<name>A0ABP8A1X3_9MICO</name>
<accession>A0ABP8A1X3</accession>
<dbReference type="EMBL" id="BAABBW010000003">
    <property type="protein sequence ID" value="GAA4175784.1"/>
    <property type="molecule type" value="Genomic_DNA"/>
</dbReference>
<protein>
    <submittedName>
        <fullName evidence="1">Uncharacterized protein</fullName>
    </submittedName>
</protein>
<keyword evidence="2" id="KW-1185">Reference proteome</keyword>
<dbReference type="Proteomes" id="UP001501079">
    <property type="component" value="Unassembled WGS sequence"/>
</dbReference>
<comment type="caution">
    <text evidence="1">The sequence shown here is derived from an EMBL/GenBank/DDBJ whole genome shotgun (WGS) entry which is preliminary data.</text>
</comment>
<evidence type="ECO:0000313" key="1">
    <source>
        <dbReference type="EMBL" id="GAA4175784.1"/>
    </source>
</evidence>